<accession>A0A1F6T9E6</accession>
<dbReference type="EMBL" id="MFSS01000116">
    <property type="protein sequence ID" value="OGI41781.1"/>
    <property type="molecule type" value="Genomic_DNA"/>
</dbReference>
<evidence type="ECO:0000256" key="6">
    <source>
        <dbReference type="ARBA" id="ARBA00022475"/>
    </source>
</evidence>
<dbReference type="SUPFAM" id="SSF81343">
    <property type="entry name" value="Fumarate reductase respiratory complex transmembrane subunits"/>
    <property type="match status" value="1"/>
</dbReference>
<dbReference type="Gene3D" id="1.20.1300.10">
    <property type="entry name" value="Fumarate reductase/succinate dehydrogenase, transmembrane subunit"/>
    <property type="match status" value="1"/>
</dbReference>
<dbReference type="PANTHER" id="PTHR38689">
    <property type="entry name" value="SUCCINATE DEHYDROGENASE HYDROPHOBIC MEMBRANE ANCHOR SUBUNIT"/>
    <property type="match status" value="1"/>
</dbReference>
<evidence type="ECO:0000256" key="5">
    <source>
        <dbReference type="ARBA" id="ARBA00022448"/>
    </source>
</evidence>
<evidence type="ECO:0000256" key="13">
    <source>
        <dbReference type="ARBA" id="ARBA00022989"/>
    </source>
</evidence>
<feature type="transmembrane region" description="Helical" evidence="18">
    <location>
        <begin position="91"/>
        <end position="113"/>
    </location>
</feature>
<dbReference type="InterPro" id="IPR000701">
    <property type="entry name" value="SuccDH_FuR_B_TM-su"/>
</dbReference>
<dbReference type="GO" id="GO:0017004">
    <property type="term" value="P:cytochrome complex assembly"/>
    <property type="evidence" value="ECO:0007669"/>
    <property type="project" value="TreeGrafter"/>
</dbReference>
<evidence type="ECO:0000256" key="2">
    <source>
        <dbReference type="ARBA" id="ARBA00004429"/>
    </source>
</evidence>
<feature type="binding site" description="axial binding residue" evidence="17">
    <location>
        <position position="71"/>
    </location>
    <ligand>
        <name>heme</name>
        <dbReference type="ChEBI" id="CHEBI:30413"/>
        <note>ligand shared with second transmembrane subunit</note>
    </ligand>
    <ligandPart>
        <name>Fe</name>
        <dbReference type="ChEBI" id="CHEBI:18248"/>
    </ligandPart>
</feature>
<keyword evidence="13 18" id="KW-1133">Transmembrane helix</keyword>
<comment type="caution">
    <text evidence="19">The sequence shown here is derived from an EMBL/GenBank/DDBJ whole genome shotgun (WGS) entry which is preliminary data.</text>
</comment>
<dbReference type="Proteomes" id="UP000177925">
    <property type="component" value="Unassembled WGS sequence"/>
</dbReference>
<dbReference type="PANTHER" id="PTHR38689:SF1">
    <property type="entry name" value="SUCCINATE DEHYDROGENASE HYDROPHOBIC MEMBRANE ANCHOR SUBUNIT"/>
    <property type="match status" value="1"/>
</dbReference>
<dbReference type="STRING" id="1817758.A2150_01390"/>
<evidence type="ECO:0000256" key="17">
    <source>
        <dbReference type="PIRSR" id="PIRSR000169-2"/>
    </source>
</evidence>
<name>A0A1F6T9E6_9PROT</name>
<dbReference type="GO" id="GO:0020037">
    <property type="term" value="F:heme binding"/>
    <property type="evidence" value="ECO:0007669"/>
    <property type="project" value="InterPro"/>
</dbReference>
<comment type="subcellular location">
    <subcellularLocation>
        <location evidence="2">Cell inner membrane</location>
        <topology evidence="2">Multi-pass membrane protein</topology>
    </subcellularLocation>
</comment>
<reference evidence="19 20" key="1">
    <citation type="journal article" date="2016" name="Nat. Commun.">
        <title>Thousands of microbial genomes shed light on interconnected biogeochemical processes in an aquifer system.</title>
        <authorList>
            <person name="Anantharaman K."/>
            <person name="Brown C.T."/>
            <person name="Hug L.A."/>
            <person name="Sharon I."/>
            <person name="Castelle C.J."/>
            <person name="Probst A.J."/>
            <person name="Thomas B.C."/>
            <person name="Singh A."/>
            <person name="Wilkins M.J."/>
            <person name="Karaoz U."/>
            <person name="Brodie E.L."/>
            <person name="Williams K.H."/>
            <person name="Hubbard S.S."/>
            <person name="Banfield J.F."/>
        </authorList>
    </citation>
    <scope>NUCLEOTIDE SEQUENCE [LARGE SCALE GENOMIC DNA]</scope>
</reference>
<dbReference type="PIRSF" id="PIRSF000169">
    <property type="entry name" value="SDH_D"/>
    <property type="match status" value="1"/>
</dbReference>
<proteinExistence type="predicted"/>
<evidence type="ECO:0000256" key="9">
    <source>
        <dbReference type="ARBA" id="ARBA00022617"/>
    </source>
</evidence>
<comment type="cofactor">
    <cofactor evidence="17">
        <name>heme</name>
        <dbReference type="ChEBI" id="CHEBI:30413"/>
    </cofactor>
    <text evidence="17">The heme is bound between the two transmembrane subunits.</text>
</comment>
<evidence type="ECO:0000313" key="20">
    <source>
        <dbReference type="Proteomes" id="UP000177925"/>
    </source>
</evidence>
<evidence type="ECO:0000256" key="15">
    <source>
        <dbReference type="ARBA" id="ARBA00023136"/>
    </source>
</evidence>
<dbReference type="InterPro" id="IPR014312">
    <property type="entry name" value="Succ_DH_anchor"/>
</dbReference>
<keyword evidence="9 17" id="KW-0349">Heme</keyword>
<evidence type="ECO:0000256" key="3">
    <source>
        <dbReference type="ARBA" id="ARBA00005163"/>
    </source>
</evidence>
<feature type="transmembrane region" description="Helical" evidence="18">
    <location>
        <begin position="59"/>
        <end position="79"/>
    </location>
</feature>
<dbReference type="GO" id="GO:0046872">
    <property type="term" value="F:metal ion binding"/>
    <property type="evidence" value="ECO:0007669"/>
    <property type="project" value="UniProtKB-KW"/>
</dbReference>
<evidence type="ECO:0000313" key="19">
    <source>
        <dbReference type="EMBL" id="OGI41781.1"/>
    </source>
</evidence>
<dbReference type="NCBIfam" id="TIGR02968">
    <property type="entry name" value="succ_dehyd_anc"/>
    <property type="match status" value="1"/>
</dbReference>
<feature type="binding site" evidence="16">
    <location>
        <position position="83"/>
    </location>
    <ligand>
        <name>a ubiquinone</name>
        <dbReference type="ChEBI" id="CHEBI:16389"/>
    </ligand>
</feature>
<dbReference type="InterPro" id="IPR034804">
    <property type="entry name" value="SQR/QFR_C/D"/>
</dbReference>
<protein>
    <recommendedName>
        <fullName evidence="4">Succinate dehydrogenase hydrophobic membrane anchor subunit</fullName>
    </recommendedName>
</protein>
<evidence type="ECO:0000256" key="16">
    <source>
        <dbReference type="PIRSR" id="PIRSR000169-1"/>
    </source>
</evidence>
<keyword evidence="5" id="KW-0813">Transport</keyword>
<keyword evidence="8" id="KW-0816">Tricarboxylic acid cycle</keyword>
<organism evidence="19 20">
    <name type="scientific">Candidatus Muproteobacteria bacterium RBG_16_64_11</name>
    <dbReference type="NCBI Taxonomy" id="1817758"/>
    <lineage>
        <taxon>Bacteria</taxon>
        <taxon>Pseudomonadati</taxon>
        <taxon>Pseudomonadota</taxon>
        <taxon>Candidatus Muproteobacteria</taxon>
    </lineage>
</organism>
<sequence length="118" mass="12938">MSARDLGSARAGLNGWLAQRISALYLGGFSLFATLRLLLDPIADYPGWRGWLGGGAMRVALAIFLLAVIVHGWLGLRSVWMDYLHSDGCRFLASVVTGLVLLTLALWSVQIVLWDLRP</sequence>
<keyword evidence="14 17" id="KW-0408">Iron</keyword>
<keyword evidence="7" id="KW-0997">Cell inner membrane</keyword>
<comment type="pathway">
    <text evidence="3">Carbohydrate metabolism; tricarboxylic acid cycle.</text>
</comment>
<evidence type="ECO:0000256" key="12">
    <source>
        <dbReference type="ARBA" id="ARBA00022982"/>
    </source>
</evidence>
<gene>
    <name evidence="19" type="ORF">A2150_01390</name>
</gene>
<feature type="transmembrane region" description="Helical" evidence="18">
    <location>
        <begin position="21"/>
        <end position="39"/>
    </location>
</feature>
<evidence type="ECO:0000256" key="1">
    <source>
        <dbReference type="ARBA" id="ARBA00004050"/>
    </source>
</evidence>
<evidence type="ECO:0000256" key="10">
    <source>
        <dbReference type="ARBA" id="ARBA00022692"/>
    </source>
</evidence>
<comment type="function">
    <text evidence="1">Membrane-anchoring subunit of succinate dehydrogenase (SDH).</text>
</comment>
<keyword evidence="15 18" id="KW-0472">Membrane</keyword>
<dbReference type="GO" id="GO:0005886">
    <property type="term" value="C:plasma membrane"/>
    <property type="evidence" value="ECO:0007669"/>
    <property type="project" value="UniProtKB-SubCell"/>
</dbReference>
<dbReference type="UniPathway" id="UPA00223"/>
<evidence type="ECO:0000256" key="11">
    <source>
        <dbReference type="ARBA" id="ARBA00022723"/>
    </source>
</evidence>
<dbReference type="GO" id="GO:0009055">
    <property type="term" value="F:electron transfer activity"/>
    <property type="evidence" value="ECO:0007669"/>
    <property type="project" value="TreeGrafter"/>
</dbReference>
<keyword evidence="12" id="KW-0249">Electron transport</keyword>
<dbReference type="GO" id="GO:0006099">
    <property type="term" value="P:tricarboxylic acid cycle"/>
    <property type="evidence" value="ECO:0007669"/>
    <property type="project" value="UniProtKB-UniPathway"/>
</dbReference>
<dbReference type="Pfam" id="PF01127">
    <property type="entry name" value="Sdh_cyt"/>
    <property type="match status" value="1"/>
</dbReference>
<dbReference type="AlphaFoldDB" id="A0A1F6T9E6"/>
<evidence type="ECO:0000256" key="8">
    <source>
        <dbReference type="ARBA" id="ARBA00022532"/>
    </source>
</evidence>
<keyword evidence="10 18" id="KW-0812">Transmembrane</keyword>
<evidence type="ECO:0000256" key="4">
    <source>
        <dbReference type="ARBA" id="ARBA00019425"/>
    </source>
</evidence>
<evidence type="ECO:0000256" key="14">
    <source>
        <dbReference type="ARBA" id="ARBA00023004"/>
    </source>
</evidence>
<evidence type="ECO:0000256" key="18">
    <source>
        <dbReference type="SAM" id="Phobius"/>
    </source>
</evidence>
<evidence type="ECO:0000256" key="7">
    <source>
        <dbReference type="ARBA" id="ARBA00022519"/>
    </source>
</evidence>
<keyword evidence="11 17" id="KW-0479">Metal-binding</keyword>
<keyword evidence="6" id="KW-1003">Cell membrane</keyword>